<name>A0AAD7T647_9TELE</name>
<protein>
    <submittedName>
        <fullName evidence="1">Uncharacterized protein</fullName>
    </submittedName>
</protein>
<evidence type="ECO:0000313" key="1">
    <source>
        <dbReference type="EMBL" id="KAJ8414923.1"/>
    </source>
</evidence>
<sequence length="106" mass="11242">MRRSRLSPPDVLEVGMLPLVLLAPVFSIRAVIHIAGPESRILHQLSSKGMVIPALPTSASSHTVLAEAVPNGQLSGPPLAFTGFLSCLDTVGSYLDDMYSETPHPP</sequence>
<proteinExistence type="predicted"/>
<organism evidence="1 2">
    <name type="scientific">Aldrovandia affinis</name>
    <dbReference type="NCBI Taxonomy" id="143900"/>
    <lineage>
        <taxon>Eukaryota</taxon>
        <taxon>Metazoa</taxon>
        <taxon>Chordata</taxon>
        <taxon>Craniata</taxon>
        <taxon>Vertebrata</taxon>
        <taxon>Euteleostomi</taxon>
        <taxon>Actinopterygii</taxon>
        <taxon>Neopterygii</taxon>
        <taxon>Teleostei</taxon>
        <taxon>Notacanthiformes</taxon>
        <taxon>Halosauridae</taxon>
        <taxon>Aldrovandia</taxon>
    </lineage>
</organism>
<dbReference type="EMBL" id="JAINUG010000011">
    <property type="protein sequence ID" value="KAJ8414923.1"/>
    <property type="molecule type" value="Genomic_DNA"/>
</dbReference>
<gene>
    <name evidence="1" type="ORF">AAFF_G00024460</name>
</gene>
<keyword evidence="2" id="KW-1185">Reference proteome</keyword>
<accession>A0AAD7T647</accession>
<dbReference type="AlphaFoldDB" id="A0AAD7T647"/>
<dbReference type="Proteomes" id="UP001221898">
    <property type="component" value="Unassembled WGS sequence"/>
</dbReference>
<comment type="caution">
    <text evidence="1">The sequence shown here is derived from an EMBL/GenBank/DDBJ whole genome shotgun (WGS) entry which is preliminary data.</text>
</comment>
<reference evidence="1" key="1">
    <citation type="journal article" date="2023" name="Science">
        <title>Genome structures resolve the early diversification of teleost fishes.</title>
        <authorList>
            <person name="Parey E."/>
            <person name="Louis A."/>
            <person name="Montfort J."/>
            <person name="Bouchez O."/>
            <person name="Roques C."/>
            <person name="Iampietro C."/>
            <person name="Lluch J."/>
            <person name="Castinel A."/>
            <person name="Donnadieu C."/>
            <person name="Desvignes T."/>
            <person name="Floi Bucao C."/>
            <person name="Jouanno E."/>
            <person name="Wen M."/>
            <person name="Mejri S."/>
            <person name="Dirks R."/>
            <person name="Jansen H."/>
            <person name="Henkel C."/>
            <person name="Chen W.J."/>
            <person name="Zahm M."/>
            <person name="Cabau C."/>
            <person name="Klopp C."/>
            <person name="Thompson A.W."/>
            <person name="Robinson-Rechavi M."/>
            <person name="Braasch I."/>
            <person name="Lecointre G."/>
            <person name="Bobe J."/>
            <person name="Postlethwait J.H."/>
            <person name="Berthelot C."/>
            <person name="Roest Crollius H."/>
            <person name="Guiguen Y."/>
        </authorList>
    </citation>
    <scope>NUCLEOTIDE SEQUENCE</scope>
    <source>
        <strain evidence="1">NC1722</strain>
    </source>
</reference>
<evidence type="ECO:0000313" key="2">
    <source>
        <dbReference type="Proteomes" id="UP001221898"/>
    </source>
</evidence>